<keyword evidence="4" id="KW-1185">Reference proteome</keyword>
<gene>
    <name evidence="3" type="ORF">STSP_31260</name>
</gene>
<dbReference type="Pfam" id="PF13354">
    <property type="entry name" value="Beta-lactamase2"/>
    <property type="match status" value="1"/>
</dbReference>
<evidence type="ECO:0000256" key="1">
    <source>
        <dbReference type="SAM" id="MobiDB-lite"/>
    </source>
</evidence>
<organism evidence="3 4">
    <name type="scientific">Streptomyces jeddahensis</name>
    <dbReference type="NCBI Taxonomy" id="1716141"/>
    <lineage>
        <taxon>Bacteria</taxon>
        <taxon>Bacillati</taxon>
        <taxon>Actinomycetota</taxon>
        <taxon>Actinomycetes</taxon>
        <taxon>Kitasatosporales</taxon>
        <taxon>Streptomycetaceae</taxon>
        <taxon>Streptomyces</taxon>
    </lineage>
</organism>
<evidence type="ECO:0000313" key="4">
    <source>
        <dbReference type="Proteomes" id="UP000077381"/>
    </source>
</evidence>
<dbReference type="SUPFAM" id="SSF56601">
    <property type="entry name" value="beta-lactamase/transpeptidase-like"/>
    <property type="match status" value="1"/>
</dbReference>
<dbReference type="InterPro" id="IPR045155">
    <property type="entry name" value="Beta-lactam_cat"/>
</dbReference>
<dbReference type="InterPro" id="IPR000871">
    <property type="entry name" value="Beta-lactam_class-A"/>
</dbReference>
<feature type="domain" description="Beta-lactamase class A catalytic" evidence="2">
    <location>
        <begin position="122"/>
        <end position="238"/>
    </location>
</feature>
<accession>A0A177HTG7</accession>
<evidence type="ECO:0000313" key="3">
    <source>
        <dbReference type="EMBL" id="OAH13448.1"/>
    </source>
</evidence>
<dbReference type="Gene3D" id="3.40.710.10">
    <property type="entry name" value="DD-peptidase/beta-lactamase superfamily"/>
    <property type="match status" value="1"/>
</dbReference>
<dbReference type="PATRIC" id="fig|1716141.3.peg.3285"/>
<dbReference type="PANTHER" id="PTHR35333">
    <property type="entry name" value="BETA-LACTAMASE"/>
    <property type="match status" value="1"/>
</dbReference>
<sequence>MASKVTSGVVVVAVSTSAVAPASTGTIAHEIRGLKFASQRLKGGLIECASEKTGLAGLLTRDIAKSLEKRASHASVVLYDRITHTSCRYGAYKHYDSASTIKPIILGALLLKEGVRLSGDERDLARQMIVSSDNDAMYALWESVGRKNIQRFLDRAGMTNTVLDEAGFMGLTQITARDQAKLLELLTGDDDSVLNAEERAYILRLMRDVQKDQRWGTPAGAPRGAAVQVKNGWLQRSETGVEDPWDRGDWKVNSMSAFTGHGYDYGLVILTENNRVPEGESPLAGWNYGTDTVERVAKAIHHDLYPDRTPPATGSRPPVKVAQ</sequence>
<dbReference type="PANTHER" id="PTHR35333:SF3">
    <property type="entry name" value="BETA-LACTAMASE-TYPE TRANSPEPTIDASE FOLD CONTAINING PROTEIN"/>
    <property type="match status" value="1"/>
</dbReference>
<dbReference type="OrthoDB" id="5243140at2"/>
<proteinExistence type="predicted"/>
<dbReference type="AlphaFoldDB" id="A0A177HTG7"/>
<dbReference type="EMBL" id="LOHS01000076">
    <property type="protein sequence ID" value="OAH13448.1"/>
    <property type="molecule type" value="Genomic_DNA"/>
</dbReference>
<dbReference type="GO" id="GO:0008800">
    <property type="term" value="F:beta-lactamase activity"/>
    <property type="evidence" value="ECO:0007669"/>
    <property type="project" value="InterPro"/>
</dbReference>
<dbReference type="GO" id="GO:0030655">
    <property type="term" value="P:beta-lactam antibiotic catabolic process"/>
    <property type="evidence" value="ECO:0007669"/>
    <property type="project" value="InterPro"/>
</dbReference>
<dbReference type="Proteomes" id="UP000077381">
    <property type="component" value="Unassembled WGS sequence"/>
</dbReference>
<comment type="caution">
    <text evidence="3">The sequence shown here is derived from an EMBL/GenBank/DDBJ whole genome shotgun (WGS) entry which is preliminary data.</text>
</comment>
<protein>
    <recommendedName>
        <fullName evidence="2">Beta-lactamase class A catalytic domain-containing protein</fullName>
    </recommendedName>
</protein>
<dbReference type="InterPro" id="IPR012338">
    <property type="entry name" value="Beta-lactam/transpept-like"/>
</dbReference>
<dbReference type="STRING" id="1716141.STSP_31260"/>
<name>A0A177HTG7_9ACTN</name>
<feature type="region of interest" description="Disordered" evidence="1">
    <location>
        <begin position="304"/>
        <end position="323"/>
    </location>
</feature>
<dbReference type="GO" id="GO:0046677">
    <property type="term" value="P:response to antibiotic"/>
    <property type="evidence" value="ECO:0007669"/>
    <property type="project" value="InterPro"/>
</dbReference>
<evidence type="ECO:0000259" key="2">
    <source>
        <dbReference type="Pfam" id="PF13354"/>
    </source>
</evidence>
<reference evidence="3 4" key="1">
    <citation type="submission" date="2015-12" db="EMBL/GenBank/DDBJ databases">
        <title>Genome sequence of Streptomyces sp. G25.</title>
        <authorList>
            <person name="Poehlein A."/>
            <person name="Roettig A."/>
            <person name="Hiessl S."/>
            <person name="Hauschild P."/>
            <person name="Schauer J."/>
            <person name="Madkour M.H."/>
            <person name="Al-Ansari A.M."/>
            <person name="Almakishah N.H."/>
            <person name="Steinbuechel A."/>
            <person name="Daniel R."/>
        </authorList>
    </citation>
    <scope>NUCLEOTIDE SEQUENCE [LARGE SCALE GENOMIC DNA]</scope>
    <source>
        <strain evidence="4">G25(2015)</strain>
    </source>
</reference>